<feature type="domain" description="Thioredoxin" evidence="7">
    <location>
        <begin position="56"/>
        <end position="197"/>
    </location>
</feature>
<dbReference type="GO" id="GO:0016209">
    <property type="term" value="F:antioxidant activity"/>
    <property type="evidence" value="ECO:0007669"/>
    <property type="project" value="InterPro"/>
</dbReference>
<proteinExistence type="predicted"/>
<gene>
    <name evidence="8" type="ORF">SAMN05445060_0424</name>
</gene>
<keyword evidence="2" id="KW-0201">Cytochrome c-type biogenesis</keyword>
<dbReference type="GO" id="GO:0017004">
    <property type="term" value="P:cytochrome complex assembly"/>
    <property type="evidence" value="ECO:0007669"/>
    <property type="project" value="UniProtKB-KW"/>
</dbReference>
<dbReference type="InterPro" id="IPR013766">
    <property type="entry name" value="Thioredoxin_domain"/>
</dbReference>
<sequence length="199" mass="21110">MLASRPCRMSSFVAPLAAITALVVGGCGTGDDAVAQGDTFQFISPGGKTVITYDPPASRKQVRDLTGPDVSTGQPLSLSSMVGKVVVINVWGSWCAPCRSESDDLEQTYEQTKGSGVAFLGIDFRDDRDSAKDFIADRAIAYPSIYDYPGLQLGKLTTPTSVVPTTMVVDKKGRAAAVFLKSISVDELKPVVTRLAAEQ</sequence>
<dbReference type="SUPFAM" id="SSF52833">
    <property type="entry name" value="Thioredoxin-like"/>
    <property type="match status" value="1"/>
</dbReference>
<comment type="subcellular location">
    <subcellularLocation>
        <location evidence="1">Cell envelope</location>
    </subcellularLocation>
</comment>
<dbReference type="Gene3D" id="3.40.30.10">
    <property type="entry name" value="Glutaredoxin"/>
    <property type="match status" value="1"/>
</dbReference>
<dbReference type="GO" id="GO:0016491">
    <property type="term" value="F:oxidoreductase activity"/>
    <property type="evidence" value="ECO:0007669"/>
    <property type="project" value="InterPro"/>
</dbReference>
<keyword evidence="4" id="KW-1015">Disulfide bond</keyword>
<dbReference type="CDD" id="cd02966">
    <property type="entry name" value="TlpA_like_family"/>
    <property type="match status" value="1"/>
</dbReference>
<keyword evidence="6" id="KW-0732">Signal</keyword>
<dbReference type="InterPro" id="IPR050553">
    <property type="entry name" value="Thioredoxin_ResA/DsbE_sf"/>
</dbReference>
<dbReference type="PROSITE" id="PS51352">
    <property type="entry name" value="THIOREDOXIN_2"/>
    <property type="match status" value="1"/>
</dbReference>
<evidence type="ECO:0000256" key="3">
    <source>
        <dbReference type="ARBA" id="ARBA00022968"/>
    </source>
</evidence>
<dbReference type="AlphaFoldDB" id="A0A1N7CXK4"/>
<dbReference type="PANTHER" id="PTHR42852">
    <property type="entry name" value="THIOL:DISULFIDE INTERCHANGE PROTEIN DSBE"/>
    <property type="match status" value="1"/>
</dbReference>
<dbReference type="STRING" id="1344003.SAMN05445060_0424"/>
<keyword evidence="3" id="KW-0812">Transmembrane</keyword>
<evidence type="ECO:0000259" key="7">
    <source>
        <dbReference type="PROSITE" id="PS51352"/>
    </source>
</evidence>
<evidence type="ECO:0000256" key="2">
    <source>
        <dbReference type="ARBA" id="ARBA00022748"/>
    </source>
</evidence>
<keyword evidence="5" id="KW-0676">Redox-active center</keyword>
<name>A0A1N7CXK4_9NOCA</name>
<evidence type="ECO:0000256" key="6">
    <source>
        <dbReference type="SAM" id="SignalP"/>
    </source>
</evidence>
<organism evidence="8 9">
    <name type="scientific">Williamsia sterculiae</name>
    <dbReference type="NCBI Taxonomy" id="1344003"/>
    <lineage>
        <taxon>Bacteria</taxon>
        <taxon>Bacillati</taxon>
        <taxon>Actinomycetota</taxon>
        <taxon>Actinomycetes</taxon>
        <taxon>Mycobacteriales</taxon>
        <taxon>Nocardiaceae</taxon>
        <taxon>Williamsia</taxon>
    </lineage>
</organism>
<keyword evidence="3" id="KW-0735">Signal-anchor</keyword>
<feature type="chain" id="PRO_5039361116" evidence="6">
    <location>
        <begin position="26"/>
        <end position="199"/>
    </location>
</feature>
<dbReference type="InterPro" id="IPR000866">
    <property type="entry name" value="AhpC/TSA"/>
</dbReference>
<keyword evidence="9" id="KW-1185">Reference proteome</keyword>
<evidence type="ECO:0000313" key="9">
    <source>
        <dbReference type="Proteomes" id="UP000186218"/>
    </source>
</evidence>
<dbReference type="PROSITE" id="PS00194">
    <property type="entry name" value="THIOREDOXIN_1"/>
    <property type="match status" value="1"/>
</dbReference>
<evidence type="ECO:0000313" key="8">
    <source>
        <dbReference type="EMBL" id="SIR68205.1"/>
    </source>
</evidence>
<dbReference type="EMBL" id="FTNT01000001">
    <property type="protein sequence ID" value="SIR68205.1"/>
    <property type="molecule type" value="Genomic_DNA"/>
</dbReference>
<protein>
    <submittedName>
        <fullName evidence="8">Thiol-disulfide isomerase or thioredoxin</fullName>
    </submittedName>
</protein>
<dbReference type="PANTHER" id="PTHR42852:SF6">
    <property type="entry name" value="THIOL:DISULFIDE INTERCHANGE PROTEIN DSBE"/>
    <property type="match status" value="1"/>
</dbReference>
<dbReference type="InterPro" id="IPR017937">
    <property type="entry name" value="Thioredoxin_CS"/>
</dbReference>
<evidence type="ECO:0000256" key="4">
    <source>
        <dbReference type="ARBA" id="ARBA00023157"/>
    </source>
</evidence>
<accession>A0A1N7CXK4</accession>
<evidence type="ECO:0000256" key="1">
    <source>
        <dbReference type="ARBA" id="ARBA00004196"/>
    </source>
</evidence>
<feature type="signal peptide" evidence="6">
    <location>
        <begin position="1"/>
        <end position="25"/>
    </location>
</feature>
<keyword evidence="8" id="KW-0413">Isomerase</keyword>
<evidence type="ECO:0000256" key="5">
    <source>
        <dbReference type="ARBA" id="ARBA00023284"/>
    </source>
</evidence>
<reference evidence="8 9" key="1">
    <citation type="submission" date="2017-01" db="EMBL/GenBank/DDBJ databases">
        <authorList>
            <person name="Mah S.A."/>
            <person name="Swanson W.J."/>
            <person name="Moy G.W."/>
            <person name="Vacquier V.D."/>
        </authorList>
    </citation>
    <scope>NUCLEOTIDE SEQUENCE [LARGE SCALE GENOMIC DNA]</scope>
    <source>
        <strain evidence="8 9">CPCC 203464</strain>
    </source>
</reference>
<dbReference type="PROSITE" id="PS51257">
    <property type="entry name" value="PROKAR_LIPOPROTEIN"/>
    <property type="match status" value="1"/>
</dbReference>
<dbReference type="InterPro" id="IPR036249">
    <property type="entry name" value="Thioredoxin-like_sf"/>
</dbReference>
<dbReference type="Pfam" id="PF00578">
    <property type="entry name" value="AhpC-TSA"/>
    <property type="match status" value="1"/>
</dbReference>
<dbReference type="Proteomes" id="UP000186218">
    <property type="component" value="Unassembled WGS sequence"/>
</dbReference>
<dbReference type="GO" id="GO:0016853">
    <property type="term" value="F:isomerase activity"/>
    <property type="evidence" value="ECO:0007669"/>
    <property type="project" value="UniProtKB-KW"/>
</dbReference>
<dbReference type="GO" id="GO:0030313">
    <property type="term" value="C:cell envelope"/>
    <property type="evidence" value="ECO:0007669"/>
    <property type="project" value="UniProtKB-SubCell"/>
</dbReference>